<evidence type="ECO:0000256" key="6">
    <source>
        <dbReference type="ARBA" id="ARBA00022898"/>
    </source>
</evidence>
<dbReference type="SUPFAM" id="SSF53383">
    <property type="entry name" value="PLP-dependent transferases"/>
    <property type="match status" value="1"/>
</dbReference>
<comment type="subunit">
    <text evidence="3">Homodimer.</text>
</comment>
<accession>A0A1R4B385</accession>
<dbReference type="PRINTS" id="PR00799">
    <property type="entry name" value="TRANSAMINASE"/>
</dbReference>
<evidence type="ECO:0000256" key="7">
    <source>
        <dbReference type="RuleBase" id="RU000481"/>
    </source>
</evidence>
<dbReference type="STRING" id="1918946.VPAL9027_01329"/>
<dbReference type="Proteomes" id="UP000189475">
    <property type="component" value="Unassembled WGS sequence"/>
</dbReference>
<dbReference type="InterPro" id="IPR004839">
    <property type="entry name" value="Aminotransferase_I/II_large"/>
</dbReference>
<dbReference type="InterPro" id="IPR004838">
    <property type="entry name" value="NHTrfase_class1_PyrdxlP-BS"/>
</dbReference>
<evidence type="ECO:0000256" key="3">
    <source>
        <dbReference type="ARBA" id="ARBA00011738"/>
    </source>
</evidence>
<dbReference type="GO" id="GO:0042802">
    <property type="term" value="F:identical protein binding"/>
    <property type="evidence" value="ECO:0007669"/>
    <property type="project" value="TreeGrafter"/>
</dbReference>
<name>A0A1R4B385_9VIBR</name>
<evidence type="ECO:0000313" key="10">
    <source>
        <dbReference type="Proteomes" id="UP000189475"/>
    </source>
</evidence>
<evidence type="ECO:0000256" key="5">
    <source>
        <dbReference type="ARBA" id="ARBA00022679"/>
    </source>
</evidence>
<dbReference type="CDD" id="cd00609">
    <property type="entry name" value="AAT_like"/>
    <property type="match status" value="1"/>
</dbReference>
<feature type="domain" description="Aminotransferase class I/classII large" evidence="8">
    <location>
        <begin position="27"/>
        <end position="393"/>
    </location>
</feature>
<dbReference type="RefSeq" id="WP_261821304.1">
    <property type="nucleotide sequence ID" value="NZ_AP024887.1"/>
</dbReference>
<evidence type="ECO:0000313" key="9">
    <source>
        <dbReference type="EMBL" id="SJL83363.1"/>
    </source>
</evidence>
<comment type="cofactor">
    <cofactor evidence="1 7">
        <name>pyridoxal 5'-phosphate</name>
        <dbReference type="ChEBI" id="CHEBI:597326"/>
    </cofactor>
</comment>
<dbReference type="AlphaFoldDB" id="A0A1R4B385"/>
<dbReference type="Pfam" id="PF00155">
    <property type="entry name" value="Aminotran_1_2"/>
    <property type="match status" value="1"/>
</dbReference>
<comment type="similarity">
    <text evidence="2 7">Belongs to the class-I pyridoxal-phosphate-dependent aminotransferase family.</text>
</comment>
<keyword evidence="10" id="KW-1185">Reference proteome</keyword>
<dbReference type="PROSITE" id="PS00105">
    <property type="entry name" value="AA_TRANSFER_CLASS_1"/>
    <property type="match status" value="1"/>
</dbReference>
<evidence type="ECO:0000256" key="1">
    <source>
        <dbReference type="ARBA" id="ARBA00001933"/>
    </source>
</evidence>
<gene>
    <name evidence="9" type="primary">tyrB_1</name>
    <name evidence="9" type="ORF">VPAL9027_01329</name>
</gene>
<proteinExistence type="inferred from homology"/>
<dbReference type="GO" id="GO:0030170">
    <property type="term" value="F:pyridoxal phosphate binding"/>
    <property type="evidence" value="ECO:0007669"/>
    <property type="project" value="InterPro"/>
</dbReference>
<reference evidence="9 10" key="1">
    <citation type="submission" date="2017-02" db="EMBL/GenBank/DDBJ databases">
        <authorList>
            <person name="Peterson S.W."/>
        </authorList>
    </citation>
    <scope>NUCLEOTIDE SEQUENCE [LARGE SCALE GENOMIC DNA]</scope>
    <source>
        <strain evidence="9 10">CECT 9027</strain>
    </source>
</reference>
<dbReference type="Gene3D" id="3.90.1150.10">
    <property type="entry name" value="Aspartate Aminotransferase, domain 1"/>
    <property type="match status" value="1"/>
</dbReference>
<dbReference type="GO" id="GO:0033585">
    <property type="term" value="P:L-phenylalanine biosynthetic process from chorismate via phenylpyruvate"/>
    <property type="evidence" value="ECO:0007669"/>
    <property type="project" value="TreeGrafter"/>
</dbReference>
<dbReference type="InterPro" id="IPR015422">
    <property type="entry name" value="PyrdxlP-dep_Trfase_small"/>
</dbReference>
<dbReference type="InterPro" id="IPR015421">
    <property type="entry name" value="PyrdxlP-dep_Trfase_major"/>
</dbReference>
<dbReference type="FunFam" id="3.40.640.10:FF:000015">
    <property type="entry name" value="Aspartate aminotransferase"/>
    <property type="match status" value="1"/>
</dbReference>
<dbReference type="GO" id="GO:0004838">
    <property type="term" value="F:L-tyrosine-2-oxoglutarate transaminase activity"/>
    <property type="evidence" value="ECO:0007669"/>
    <property type="project" value="TreeGrafter"/>
</dbReference>
<evidence type="ECO:0000256" key="4">
    <source>
        <dbReference type="ARBA" id="ARBA00022576"/>
    </source>
</evidence>
<evidence type="ECO:0000256" key="2">
    <source>
        <dbReference type="ARBA" id="ARBA00007441"/>
    </source>
</evidence>
<dbReference type="NCBIfam" id="NF006719">
    <property type="entry name" value="PRK09257.1"/>
    <property type="match status" value="1"/>
</dbReference>
<dbReference type="FunFam" id="3.90.1150.10:FF:000001">
    <property type="entry name" value="Aspartate aminotransferase"/>
    <property type="match status" value="1"/>
</dbReference>
<evidence type="ECO:0000259" key="8">
    <source>
        <dbReference type="Pfam" id="PF00155"/>
    </source>
</evidence>
<protein>
    <recommendedName>
        <fullName evidence="7">Aminotransferase</fullName>
        <ecNumber evidence="7">2.6.1.-</ecNumber>
    </recommendedName>
</protein>
<keyword evidence="4 7" id="KW-0032">Aminotransferase</keyword>
<dbReference type="InterPro" id="IPR000796">
    <property type="entry name" value="Asp_trans"/>
</dbReference>
<dbReference type="PANTHER" id="PTHR11879">
    <property type="entry name" value="ASPARTATE AMINOTRANSFERASE"/>
    <property type="match status" value="1"/>
</dbReference>
<dbReference type="InterPro" id="IPR015424">
    <property type="entry name" value="PyrdxlP-dep_Trfase"/>
</dbReference>
<dbReference type="PANTHER" id="PTHR11879:SF37">
    <property type="entry name" value="AROMATIC-AMINO-ACID AMINOTRANSFERASE"/>
    <property type="match status" value="1"/>
</dbReference>
<dbReference type="GO" id="GO:0005829">
    <property type="term" value="C:cytosol"/>
    <property type="evidence" value="ECO:0007669"/>
    <property type="project" value="TreeGrafter"/>
</dbReference>
<dbReference type="EC" id="2.6.1.-" evidence="7"/>
<keyword evidence="5 7" id="KW-0808">Transferase</keyword>
<dbReference type="EMBL" id="FUFT01000002">
    <property type="protein sequence ID" value="SJL83363.1"/>
    <property type="molecule type" value="Genomic_DNA"/>
</dbReference>
<keyword evidence="6" id="KW-0663">Pyridoxal phosphate</keyword>
<dbReference type="Gene3D" id="3.40.640.10">
    <property type="entry name" value="Type I PLP-dependent aspartate aminotransferase-like (Major domain)"/>
    <property type="match status" value="1"/>
</dbReference>
<sequence>MFNHVPPYAGDPILSLMELFFADETADKVNLSIGLYYDDKGSIPTLDSVREATQNYQNQPEEPCVYLPMDGTADYKAAVQSLVFGEDSQALKDNRIATLHTLGGSGALMIGGDFLKSYYPQSKVFVSDPTWENHHAIFKGAGFEVDTYPYFDEQTKLLNFDGMLSALSELPAQSIVLLHPCCHNPTGVDLTPTQWDQVIDVLAKRELIPFFDMAYQGFAEGVDEDAYAIRAMAQRTDMTFLVSNSFSKTLSLYAERVGGLSIVCADDKVATNVLGQLKAAVRRNYSSPAKYGSKLVSGVLNTGLKEQWLEEVDTMKMRMANMRSALFERLLDLCPEKDFSYLIKQKGMFSYTGFTQTQVDLLREEHAIYLIASGRMCVAGLNENNIEKVAEAFAAVSK</sequence>
<organism evidence="9 10">
    <name type="scientific">Vibrio palustris</name>
    <dbReference type="NCBI Taxonomy" id="1918946"/>
    <lineage>
        <taxon>Bacteria</taxon>
        <taxon>Pseudomonadati</taxon>
        <taxon>Pseudomonadota</taxon>
        <taxon>Gammaproteobacteria</taxon>
        <taxon>Vibrionales</taxon>
        <taxon>Vibrionaceae</taxon>
        <taxon>Vibrio</taxon>
    </lineage>
</organism>